<evidence type="ECO:0000256" key="6">
    <source>
        <dbReference type="ARBA" id="ARBA00023136"/>
    </source>
</evidence>
<comment type="similarity">
    <text evidence="7">Belongs to the binding-protein-dependent transport system permease family.</text>
</comment>
<sequence length="315" mass="34568">MKTSSHPTHTATSLPRPAAHQEHDQVPEPATRPTRRRIKSVGAHAATGATHALLVFWALLATVPLLWALISAFKDNRELFGNPWQLPSTWHADNFARAWSRASIGDYFVNTLIVVFGSLVLTMILGSMVAYVLARFTFPGCRLIYYAFVAGMAFPVVLALVPLFFVVKNLGLLGSYHGMILVYTAYALPFTVFFLTSFFRTLPTAVAEAALIDGASQEAIFFRIMLPMAKPGLLSVGIFNFLGMWNQYLLPVALNSDRDKYVLSQGLANLASQQGYEADWSALFAGLVIAAVPVIGLYLVLQRRIQAGLTVGMLK</sequence>
<evidence type="ECO:0000256" key="3">
    <source>
        <dbReference type="ARBA" id="ARBA00022475"/>
    </source>
</evidence>
<dbReference type="Pfam" id="PF00528">
    <property type="entry name" value="BPD_transp_1"/>
    <property type="match status" value="1"/>
</dbReference>
<dbReference type="EMBL" id="CP163440">
    <property type="protein sequence ID" value="XDQ66601.1"/>
    <property type="molecule type" value="Genomic_DNA"/>
</dbReference>
<dbReference type="InterPro" id="IPR000515">
    <property type="entry name" value="MetI-like"/>
</dbReference>
<feature type="domain" description="ABC transmembrane type-1" evidence="9">
    <location>
        <begin position="108"/>
        <end position="301"/>
    </location>
</feature>
<proteinExistence type="inferred from homology"/>
<evidence type="ECO:0000256" key="8">
    <source>
        <dbReference type="SAM" id="MobiDB-lite"/>
    </source>
</evidence>
<evidence type="ECO:0000256" key="4">
    <source>
        <dbReference type="ARBA" id="ARBA00022692"/>
    </source>
</evidence>
<keyword evidence="4 7" id="KW-0812">Transmembrane</keyword>
<dbReference type="InterPro" id="IPR035906">
    <property type="entry name" value="MetI-like_sf"/>
</dbReference>
<feature type="transmembrane region" description="Helical" evidence="7">
    <location>
        <begin position="280"/>
        <end position="301"/>
    </location>
</feature>
<comment type="subcellular location">
    <subcellularLocation>
        <location evidence="1 7">Cell membrane</location>
        <topology evidence="1 7">Multi-pass membrane protein</topology>
    </subcellularLocation>
</comment>
<gene>
    <name evidence="10" type="ORF">AB5J50_40275</name>
</gene>
<evidence type="ECO:0000256" key="1">
    <source>
        <dbReference type="ARBA" id="ARBA00004651"/>
    </source>
</evidence>
<name>A0AB39SHH6_9ACTN</name>
<feature type="transmembrane region" description="Helical" evidence="7">
    <location>
        <begin position="179"/>
        <end position="199"/>
    </location>
</feature>
<evidence type="ECO:0000313" key="10">
    <source>
        <dbReference type="EMBL" id="XDQ66601.1"/>
    </source>
</evidence>
<dbReference type="AlphaFoldDB" id="A0AB39SHH6"/>
<evidence type="ECO:0000256" key="7">
    <source>
        <dbReference type="RuleBase" id="RU363032"/>
    </source>
</evidence>
<evidence type="ECO:0000256" key="5">
    <source>
        <dbReference type="ARBA" id="ARBA00022989"/>
    </source>
</evidence>
<feature type="transmembrane region" description="Helical" evidence="7">
    <location>
        <begin position="220"/>
        <end position="242"/>
    </location>
</feature>
<dbReference type="GO" id="GO:0005886">
    <property type="term" value="C:plasma membrane"/>
    <property type="evidence" value="ECO:0007669"/>
    <property type="project" value="UniProtKB-SubCell"/>
</dbReference>
<dbReference type="PANTHER" id="PTHR43744">
    <property type="entry name" value="ABC TRANSPORTER PERMEASE PROTEIN MG189-RELATED-RELATED"/>
    <property type="match status" value="1"/>
</dbReference>
<dbReference type="PROSITE" id="PS50928">
    <property type="entry name" value="ABC_TM1"/>
    <property type="match status" value="1"/>
</dbReference>
<dbReference type="RefSeq" id="WP_369263591.1">
    <property type="nucleotide sequence ID" value="NZ_CP163440.1"/>
</dbReference>
<dbReference type="PANTHER" id="PTHR43744:SF8">
    <property type="entry name" value="SN-GLYCEROL-3-PHOSPHATE TRANSPORT SYSTEM PERMEASE PROTEIN UGPE"/>
    <property type="match status" value="1"/>
</dbReference>
<feature type="compositionally biased region" description="Polar residues" evidence="8">
    <location>
        <begin position="1"/>
        <end position="13"/>
    </location>
</feature>
<feature type="transmembrane region" description="Helical" evidence="7">
    <location>
        <begin position="107"/>
        <end position="131"/>
    </location>
</feature>
<feature type="transmembrane region" description="Helical" evidence="7">
    <location>
        <begin position="45"/>
        <end position="70"/>
    </location>
</feature>
<protein>
    <submittedName>
        <fullName evidence="10">Carbohydrate ABC transporter permease</fullName>
    </submittedName>
</protein>
<keyword evidence="3" id="KW-1003">Cell membrane</keyword>
<reference evidence="10" key="1">
    <citation type="submission" date="2024-07" db="EMBL/GenBank/DDBJ databases">
        <authorList>
            <person name="Yu S.T."/>
        </authorList>
    </citation>
    <scope>NUCLEOTIDE SEQUENCE</scope>
    <source>
        <strain evidence="10">R35</strain>
    </source>
</reference>
<accession>A0AB39SHH6</accession>
<organism evidence="10">
    <name type="scientific">Streptomyces sp. R35</name>
    <dbReference type="NCBI Taxonomy" id="3238630"/>
    <lineage>
        <taxon>Bacteria</taxon>
        <taxon>Bacillati</taxon>
        <taxon>Actinomycetota</taxon>
        <taxon>Actinomycetes</taxon>
        <taxon>Kitasatosporales</taxon>
        <taxon>Streptomycetaceae</taxon>
        <taxon>Streptomyces</taxon>
    </lineage>
</organism>
<dbReference type="SUPFAM" id="SSF161098">
    <property type="entry name" value="MetI-like"/>
    <property type="match status" value="1"/>
</dbReference>
<feature type="transmembrane region" description="Helical" evidence="7">
    <location>
        <begin position="143"/>
        <end position="167"/>
    </location>
</feature>
<keyword evidence="2 7" id="KW-0813">Transport</keyword>
<dbReference type="Gene3D" id="1.10.3720.10">
    <property type="entry name" value="MetI-like"/>
    <property type="match status" value="1"/>
</dbReference>
<feature type="region of interest" description="Disordered" evidence="8">
    <location>
        <begin position="1"/>
        <end position="41"/>
    </location>
</feature>
<evidence type="ECO:0000256" key="2">
    <source>
        <dbReference type="ARBA" id="ARBA00022448"/>
    </source>
</evidence>
<dbReference type="CDD" id="cd06261">
    <property type="entry name" value="TM_PBP2"/>
    <property type="match status" value="1"/>
</dbReference>
<keyword evidence="5 7" id="KW-1133">Transmembrane helix</keyword>
<keyword evidence="6 7" id="KW-0472">Membrane</keyword>
<dbReference type="GO" id="GO:0055085">
    <property type="term" value="P:transmembrane transport"/>
    <property type="evidence" value="ECO:0007669"/>
    <property type="project" value="InterPro"/>
</dbReference>
<evidence type="ECO:0000259" key="9">
    <source>
        <dbReference type="PROSITE" id="PS50928"/>
    </source>
</evidence>